<feature type="region of interest" description="Disordered" evidence="8">
    <location>
        <begin position="534"/>
        <end position="562"/>
    </location>
</feature>
<evidence type="ECO:0000313" key="12">
    <source>
        <dbReference type="Proteomes" id="UP000238350"/>
    </source>
</evidence>
<accession>A0A2T0FN23</accession>
<organism evidence="11 12">
    <name type="scientific">Wickerhamiella sorbophila</name>
    <dbReference type="NCBI Taxonomy" id="45607"/>
    <lineage>
        <taxon>Eukaryota</taxon>
        <taxon>Fungi</taxon>
        <taxon>Dikarya</taxon>
        <taxon>Ascomycota</taxon>
        <taxon>Saccharomycotina</taxon>
        <taxon>Dipodascomycetes</taxon>
        <taxon>Dipodascales</taxon>
        <taxon>Trichomonascaceae</taxon>
        <taxon>Wickerhamiella</taxon>
    </lineage>
</organism>
<dbReference type="AlphaFoldDB" id="A0A2T0FN23"/>
<dbReference type="GO" id="GO:0061709">
    <property type="term" value="P:reticulophagy"/>
    <property type="evidence" value="ECO:0007669"/>
    <property type="project" value="TreeGrafter"/>
</dbReference>
<evidence type="ECO:0000256" key="7">
    <source>
        <dbReference type="RuleBase" id="RU367075"/>
    </source>
</evidence>
<dbReference type="InterPro" id="IPR040040">
    <property type="entry name" value="ATG11"/>
</dbReference>
<feature type="domain" description="Autophagy-related protein 11 C-terminal" evidence="10">
    <location>
        <begin position="747"/>
        <end position="873"/>
    </location>
</feature>
<keyword evidence="12" id="KW-1185">Reference proteome</keyword>
<dbReference type="GO" id="GO:0000422">
    <property type="term" value="P:autophagy of mitochondrion"/>
    <property type="evidence" value="ECO:0007669"/>
    <property type="project" value="TreeGrafter"/>
</dbReference>
<evidence type="ECO:0000256" key="6">
    <source>
        <dbReference type="ARBA" id="ARBA00023054"/>
    </source>
</evidence>
<evidence type="ECO:0000259" key="9">
    <source>
        <dbReference type="Pfam" id="PF04108"/>
    </source>
</evidence>
<dbReference type="GO" id="GO:0015031">
    <property type="term" value="P:protein transport"/>
    <property type="evidence" value="ECO:0007669"/>
    <property type="project" value="UniProtKB-KW"/>
</dbReference>
<sequence>MDLYNSYTGKATVLDPERVHSLNELNQLLEQQFAIDPQHQLLLVSPSASRLKEQMIAESQKVYLYDLQLISQPDLARSKLLSMEASTVAQLEEDNMAAPDPAAAFEDLEASHMILSQVVVDRSEWAMRHNEFAKQVADRILNLRPETKTIDSGTHLALNHMSNHLKSLRRTLMKRVKQKEDLDKDIARCSTWSESWARCKRVPGLAPILGTLQRPLVADMFDKALQTQYKIKKQLALVEKAITSLQNRGTTLLATFTQDPLEIGVTGVERLLREMESLTNKVVFDTNNVKALADKDLARTILSGHERSLIPDINAVRKDLLTALNKALDQKVIAQTRLCEVMASISSIQLSSAKLKPEQAKLGKLLQEADSYKAKVAEVIELPFLYGAFIIELNRRQTWQLEHRNMVDLMVERLASLRDVELERMDNWQQYYMSSGIMAEISHDLVHSLPEIEVNLTKISVPDSLTIEDYLEQLDAVGLNSVGDELRGELEAMSEQLAKSLEENGLSMSSSNYENKIRKLESILLQLRFEQERSTSHQARTKSDSTTVKETQLEQKAAGLGERERAIAERERAFAEREQVFAARERALEIKQRAFEEREKQVIEKKAIQDGQEKEIVAKQEETVESLRGENRFLSQAALEISRKLAEASRGVKRMLETMGLQGTITVVNGSPVFEIARVKGLRRASVAGSSQVSEPSTRSGSEPTAGSTASPEAPEDIQWLQSIDKDADYKAFLDGIFIDYDLLRLRVSKRFADMEKLARQFQTEVHSYKSEARKAQHESRNRLALLSFKPGDLVLFLPTRDSLQQPKPWAAFNVGAPHYFLDPKIAAEMQNKEYLIGRVKEITAYTVNASDPDPENNPFGLAEGVTWSKIVADWPNQGKGVKCG</sequence>
<dbReference type="PANTHER" id="PTHR13222">
    <property type="entry name" value="RB1-INDUCIBLE COILED-COIL"/>
    <property type="match status" value="1"/>
</dbReference>
<comment type="similarity">
    <text evidence="1 7">Belongs to the ATG11 family.</text>
</comment>
<dbReference type="GO" id="GO:0005774">
    <property type="term" value="C:vacuolar membrane"/>
    <property type="evidence" value="ECO:0007669"/>
    <property type="project" value="UniProtKB-SubCell"/>
</dbReference>
<dbReference type="GO" id="GO:0034517">
    <property type="term" value="P:ribophagy"/>
    <property type="evidence" value="ECO:0007669"/>
    <property type="project" value="TreeGrafter"/>
</dbReference>
<keyword evidence="6" id="KW-0175">Coiled coil</keyword>
<reference evidence="11 12" key="1">
    <citation type="submission" date="2017-04" db="EMBL/GenBank/DDBJ databases">
        <title>Genome sequencing of [Candida] sorbophila.</title>
        <authorList>
            <person name="Ahn J.O."/>
        </authorList>
    </citation>
    <scope>NUCLEOTIDE SEQUENCE [LARGE SCALE GENOMIC DNA]</scope>
    <source>
        <strain evidence="11 12">DS02</strain>
    </source>
</reference>
<dbReference type="GO" id="GO:0019901">
    <property type="term" value="F:protein kinase binding"/>
    <property type="evidence" value="ECO:0007669"/>
    <property type="project" value="TreeGrafter"/>
</dbReference>
<dbReference type="RefSeq" id="XP_024666320.1">
    <property type="nucleotide sequence ID" value="XM_024810552.1"/>
</dbReference>
<dbReference type="GeneID" id="36517743"/>
<dbReference type="GO" id="GO:0060090">
    <property type="term" value="F:molecular adaptor activity"/>
    <property type="evidence" value="ECO:0007669"/>
    <property type="project" value="TreeGrafter"/>
</dbReference>
<comment type="function">
    <text evidence="7">Involved in cytoplasm to vacuole transport (Cvt), pexophagy, mitophagy and nucleophagy. Recruits mitochondria for their selective degradation via autophagy (mitophagy) during starvation. Works as scaffold proteins that recruit ATG proteins to the pre-autophagosome (PAS), the site of vesicle/autophagosome formation. Required for the Cvt vesicles completion.</text>
</comment>
<dbReference type="GO" id="GO:0034727">
    <property type="term" value="P:piecemeal microautophagy of the nucleus"/>
    <property type="evidence" value="ECO:0007669"/>
    <property type="project" value="TreeGrafter"/>
</dbReference>
<keyword evidence="7" id="KW-0472">Membrane</keyword>
<dbReference type="Proteomes" id="UP000238350">
    <property type="component" value="Unassembled WGS sequence"/>
</dbReference>
<keyword evidence="5 7" id="KW-0072">Autophagy</keyword>
<dbReference type="InterPro" id="IPR019460">
    <property type="entry name" value="Atg11_C"/>
</dbReference>
<protein>
    <recommendedName>
        <fullName evidence="2 7">Autophagy-related protein 11</fullName>
    </recommendedName>
</protein>
<dbReference type="PANTHER" id="PTHR13222:SF1">
    <property type="entry name" value="RB1-INDUCIBLE COILED-COIL PROTEIN 1"/>
    <property type="match status" value="1"/>
</dbReference>
<dbReference type="InterPro" id="IPR045326">
    <property type="entry name" value="ATG17-like_dom"/>
</dbReference>
<dbReference type="Pfam" id="PF04108">
    <property type="entry name" value="ATG17_like"/>
    <property type="match status" value="1"/>
</dbReference>
<feature type="region of interest" description="Disordered" evidence="8">
    <location>
        <begin position="687"/>
        <end position="717"/>
    </location>
</feature>
<evidence type="ECO:0000256" key="2">
    <source>
        <dbReference type="ARBA" id="ARBA00013804"/>
    </source>
</evidence>
<evidence type="ECO:0000256" key="3">
    <source>
        <dbReference type="ARBA" id="ARBA00022448"/>
    </source>
</evidence>
<comment type="subcellular location">
    <subcellularLocation>
        <location evidence="7">Preautophagosomal structure membrane</location>
        <topology evidence="7">Peripheral membrane protein</topology>
    </subcellularLocation>
    <subcellularLocation>
        <location evidence="7">Vacuole membrane</location>
        <topology evidence="7">Peripheral membrane protein</topology>
    </subcellularLocation>
    <text evidence="7">During pexophagy, accumulates in the vacuolar membrane region, where the peroxisomes contact the vacuole.</text>
</comment>
<evidence type="ECO:0000313" key="11">
    <source>
        <dbReference type="EMBL" id="PRT56375.1"/>
    </source>
</evidence>
<evidence type="ECO:0000256" key="8">
    <source>
        <dbReference type="SAM" id="MobiDB-lite"/>
    </source>
</evidence>
<gene>
    <name evidence="11" type="ORF">B9G98_03995</name>
</gene>
<evidence type="ECO:0000256" key="5">
    <source>
        <dbReference type="ARBA" id="ARBA00023006"/>
    </source>
</evidence>
<dbReference type="EMBL" id="NDIQ01000022">
    <property type="protein sequence ID" value="PRT56375.1"/>
    <property type="molecule type" value="Genomic_DNA"/>
</dbReference>
<dbReference type="OrthoDB" id="447953at2759"/>
<keyword evidence="7" id="KW-0926">Vacuole</keyword>
<comment type="subunit">
    <text evidence="7">Homodimer.</text>
</comment>
<comment type="caution">
    <text evidence="11">The sequence shown here is derived from an EMBL/GenBank/DDBJ whole genome shotgun (WGS) entry which is preliminary data.</text>
</comment>
<dbReference type="Pfam" id="PF10377">
    <property type="entry name" value="ATG11"/>
    <property type="match status" value="1"/>
</dbReference>
<evidence type="ECO:0000259" key="10">
    <source>
        <dbReference type="Pfam" id="PF10377"/>
    </source>
</evidence>
<name>A0A2T0FN23_9ASCO</name>
<evidence type="ECO:0000256" key="1">
    <source>
        <dbReference type="ARBA" id="ARBA00009729"/>
    </source>
</evidence>
<feature type="compositionally biased region" description="Polar residues" evidence="8">
    <location>
        <begin position="688"/>
        <end position="711"/>
    </location>
</feature>
<feature type="domain" description="Autophagy protein ATG17-like" evidence="9">
    <location>
        <begin position="125"/>
        <end position="430"/>
    </location>
</feature>
<keyword evidence="4 7" id="KW-0653">Protein transport</keyword>
<proteinExistence type="inferred from homology"/>
<dbReference type="GO" id="GO:0000045">
    <property type="term" value="P:autophagosome assembly"/>
    <property type="evidence" value="ECO:0007669"/>
    <property type="project" value="UniProtKB-UniRule"/>
</dbReference>
<dbReference type="GO" id="GO:1990316">
    <property type="term" value="C:Atg1/ULK1 kinase complex"/>
    <property type="evidence" value="ECO:0007669"/>
    <property type="project" value="TreeGrafter"/>
</dbReference>
<keyword evidence="3 7" id="KW-0813">Transport</keyword>
<evidence type="ECO:0000256" key="4">
    <source>
        <dbReference type="ARBA" id="ARBA00022927"/>
    </source>
</evidence>
<dbReference type="GO" id="GO:1903599">
    <property type="term" value="P:positive regulation of autophagy of mitochondrion"/>
    <property type="evidence" value="ECO:0007669"/>
    <property type="project" value="UniProtKB-UniRule"/>
</dbReference>
<dbReference type="STRING" id="45607.A0A2T0FN23"/>
<dbReference type="GO" id="GO:0034045">
    <property type="term" value="C:phagophore assembly site membrane"/>
    <property type="evidence" value="ECO:0007669"/>
    <property type="project" value="UniProtKB-SubCell"/>
</dbReference>